<evidence type="ECO:0000256" key="1">
    <source>
        <dbReference type="SAM" id="MobiDB-lite"/>
    </source>
</evidence>
<evidence type="ECO:0000313" key="2">
    <source>
        <dbReference type="EMBL" id="CAA9583975.1"/>
    </source>
</evidence>
<name>A0A6J4VNH2_9BACT</name>
<feature type="region of interest" description="Disordered" evidence="1">
    <location>
        <begin position="35"/>
        <end position="57"/>
    </location>
</feature>
<sequence>MGDVLAGLVEPGRRHRFPKGANEVVARLRVDPEARADDRTEVRSMEGTPMDGLDDDA</sequence>
<protein>
    <submittedName>
        <fullName evidence="2">Uncharacterized protein</fullName>
    </submittedName>
</protein>
<dbReference type="AlphaFoldDB" id="A0A6J4VNH2"/>
<organism evidence="2">
    <name type="scientific">uncultured Thermomicrobiales bacterium</name>
    <dbReference type="NCBI Taxonomy" id="1645740"/>
    <lineage>
        <taxon>Bacteria</taxon>
        <taxon>Pseudomonadati</taxon>
        <taxon>Thermomicrobiota</taxon>
        <taxon>Thermomicrobia</taxon>
        <taxon>Thermomicrobiales</taxon>
        <taxon>environmental samples</taxon>
    </lineage>
</organism>
<accession>A0A6J4VNH2</accession>
<reference evidence="2" key="1">
    <citation type="submission" date="2020-02" db="EMBL/GenBank/DDBJ databases">
        <authorList>
            <person name="Meier V. D."/>
        </authorList>
    </citation>
    <scope>NUCLEOTIDE SEQUENCE</scope>
    <source>
        <strain evidence="2">AVDCRST_MAG19</strain>
    </source>
</reference>
<gene>
    <name evidence="2" type="ORF">AVDCRST_MAG19-4432</name>
</gene>
<feature type="compositionally biased region" description="Basic and acidic residues" evidence="1">
    <location>
        <begin position="35"/>
        <end position="44"/>
    </location>
</feature>
<dbReference type="EMBL" id="CADCWL010000244">
    <property type="protein sequence ID" value="CAA9583975.1"/>
    <property type="molecule type" value="Genomic_DNA"/>
</dbReference>
<proteinExistence type="predicted"/>